<organism evidence="4 5">
    <name type="scientific">Cadophora malorum</name>
    <dbReference type="NCBI Taxonomy" id="108018"/>
    <lineage>
        <taxon>Eukaryota</taxon>
        <taxon>Fungi</taxon>
        <taxon>Dikarya</taxon>
        <taxon>Ascomycota</taxon>
        <taxon>Pezizomycotina</taxon>
        <taxon>Leotiomycetes</taxon>
        <taxon>Helotiales</taxon>
        <taxon>Ploettnerulaceae</taxon>
        <taxon>Cadophora</taxon>
    </lineage>
</organism>
<dbReference type="Proteomes" id="UP000664132">
    <property type="component" value="Unassembled WGS sequence"/>
</dbReference>
<dbReference type="Pfam" id="PF12796">
    <property type="entry name" value="Ank_2"/>
    <property type="match status" value="1"/>
</dbReference>
<evidence type="ECO:0008006" key="6">
    <source>
        <dbReference type="Google" id="ProtNLM"/>
    </source>
</evidence>
<feature type="repeat" description="ANK" evidence="3">
    <location>
        <begin position="351"/>
        <end position="383"/>
    </location>
</feature>
<evidence type="ECO:0000256" key="3">
    <source>
        <dbReference type="PROSITE-ProRule" id="PRU00023"/>
    </source>
</evidence>
<comment type="caution">
    <text evidence="4">The sequence shown here is derived from an EMBL/GenBank/DDBJ whole genome shotgun (WGS) entry which is preliminary data.</text>
</comment>
<dbReference type="InterPro" id="IPR036770">
    <property type="entry name" value="Ankyrin_rpt-contain_sf"/>
</dbReference>
<dbReference type="PROSITE" id="PS50297">
    <property type="entry name" value="ANK_REP_REGION"/>
    <property type="match status" value="1"/>
</dbReference>
<dbReference type="PANTHER" id="PTHR24166">
    <property type="entry name" value="ROLLING PEBBLES, ISOFORM B"/>
    <property type="match status" value="1"/>
</dbReference>
<dbReference type="SUPFAM" id="SSF48403">
    <property type="entry name" value="Ankyrin repeat"/>
    <property type="match status" value="1"/>
</dbReference>
<evidence type="ECO:0000313" key="4">
    <source>
        <dbReference type="EMBL" id="KAG4424187.1"/>
    </source>
</evidence>
<dbReference type="OrthoDB" id="3200163at2759"/>
<dbReference type="EMBL" id="JAFJYH010000024">
    <property type="protein sequence ID" value="KAG4424187.1"/>
    <property type="molecule type" value="Genomic_DNA"/>
</dbReference>
<dbReference type="AlphaFoldDB" id="A0A8H7WG52"/>
<name>A0A8H7WG52_9HELO</name>
<keyword evidence="2 3" id="KW-0040">ANK repeat</keyword>
<reference evidence="4" key="1">
    <citation type="submission" date="2021-02" db="EMBL/GenBank/DDBJ databases">
        <title>Genome sequence Cadophora malorum strain M34.</title>
        <authorList>
            <person name="Stefanovic E."/>
            <person name="Vu D."/>
            <person name="Scully C."/>
            <person name="Dijksterhuis J."/>
            <person name="Roader J."/>
            <person name="Houbraken J."/>
        </authorList>
    </citation>
    <scope>NUCLEOTIDE SEQUENCE</scope>
    <source>
        <strain evidence="4">M34</strain>
    </source>
</reference>
<keyword evidence="5" id="KW-1185">Reference proteome</keyword>
<dbReference type="PANTHER" id="PTHR24166:SF48">
    <property type="entry name" value="PROTEIN VAPYRIN"/>
    <property type="match status" value="1"/>
</dbReference>
<accession>A0A8H7WG52</accession>
<evidence type="ECO:0000256" key="1">
    <source>
        <dbReference type="ARBA" id="ARBA00022737"/>
    </source>
</evidence>
<dbReference type="PROSITE" id="PS50088">
    <property type="entry name" value="ANK_REPEAT"/>
    <property type="match status" value="1"/>
</dbReference>
<dbReference type="InterPro" id="IPR050889">
    <property type="entry name" value="Dendritic_Spine_Reg/Scaffold"/>
</dbReference>
<gene>
    <name evidence="4" type="ORF">IFR04_002741</name>
</gene>
<sequence>MEPVSLAIGIVPLAVQLGKGIHNFLGLLRAIEDAPAELSSVINEAEFFRSLLAQIAASDAIFGPHTGTELALQRCQHSLSDLCSIADSFASGFGSKKALRRRWTAIEAVGKKQDLVLLKGKLKDAKLDLLIAQQVSAARYTQIQHCTNQESLCKLLESFAEIRQLLDSQSQALTTRIEGSVKSEDATSRVQRSLVTPSSEVHIRKNGEMDSLPADRGTALERSLSERREAGLPHHTMTRTPMGILYCTTRMYRFIPAEEDNIGRASKTDKAEVVTRFNFMPSWWLTKLGMSRAMEVISRNSTTQGWQYQLRTFNHVSKSSLIFEFCRLGNVEAVKHLLTDRKASVNDVNEYGETPLHVAAGHCHADLCDLLLRAGSSRNVRQVAFTSYTAFARVFAPREMVDYHSMQGIRVTSRQLEQTIRAFLNAGEDFEHAYDDHYIRALIQEENSNLIDDIDHLRPSSWLLEEVMPAINPSILNWAFWDRCLRDSISRGHTRLPSEMYSPPPDTTDNILLLLEASGSLLFVDPYWEETPVSQAIKYPRSFSALQTALRTANYDLTNVVRQEIEFRSNGWIETRLLALFHDVFELKPVSVGKPCGCRVCKLDMTDPREDQLIEWKRRVRRYKEGFDHNSPFNEAEVQEMMLVEDARKAYDKGICWRCHGAPC</sequence>
<keyword evidence="1" id="KW-0677">Repeat</keyword>
<dbReference type="SMART" id="SM00248">
    <property type="entry name" value="ANK"/>
    <property type="match status" value="2"/>
</dbReference>
<protein>
    <recommendedName>
        <fullName evidence="6">Fungal N-terminal domain-containing protein</fullName>
    </recommendedName>
</protein>
<evidence type="ECO:0000313" key="5">
    <source>
        <dbReference type="Proteomes" id="UP000664132"/>
    </source>
</evidence>
<proteinExistence type="predicted"/>
<dbReference type="Gene3D" id="1.25.40.20">
    <property type="entry name" value="Ankyrin repeat-containing domain"/>
    <property type="match status" value="1"/>
</dbReference>
<dbReference type="InterPro" id="IPR002110">
    <property type="entry name" value="Ankyrin_rpt"/>
</dbReference>
<evidence type="ECO:0000256" key="2">
    <source>
        <dbReference type="ARBA" id="ARBA00023043"/>
    </source>
</evidence>